<evidence type="ECO:0000313" key="3">
    <source>
        <dbReference type="Proteomes" id="UP000033121"/>
    </source>
</evidence>
<protein>
    <submittedName>
        <fullName evidence="2">Uncharacterized protein</fullName>
    </submittedName>
</protein>
<gene>
    <name evidence="2" type="ORF">FPE01S_01_11040</name>
</gene>
<evidence type="ECO:0000256" key="1">
    <source>
        <dbReference type="SAM" id="SignalP"/>
    </source>
</evidence>
<proteinExistence type="predicted"/>
<dbReference type="RefSeq" id="WP_046367848.1">
    <property type="nucleotide sequence ID" value="NZ_BBWV01000001.1"/>
</dbReference>
<sequence>MKRIFAAMLAILVMGFSNNSQAQGKALAAEAPLTYLGIDFTAVKVINDLSTTAEDIKARHFAGINQLFLSEPKKFDWGKALGMSNVTTDLALVTARNEQIEPKSIMSTNIADESHLKEADIAKMVSQYDFKGKTGTGLIVFWESMSKTSESGSMYVTFVDMGTKKVLLTERMAGKAGGFGFRNYYANSIYKVLQDVKKNKIAGWRTQI</sequence>
<accession>A0A0E9MXE4</accession>
<dbReference type="AlphaFoldDB" id="A0A0E9MXE4"/>
<feature type="signal peptide" evidence="1">
    <location>
        <begin position="1"/>
        <end position="22"/>
    </location>
</feature>
<evidence type="ECO:0000313" key="2">
    <source>
        <dbReference type="EMBL" id="GAO42091.1"/>
    </source>
</evidence>
<comment type="caution">
    <text evidence="2">The sequence shown here is derived from an EMBL/GenBank/DDBJ whole genome shotgun (WGS) entry which is preliminary data.</text>
</comment>
<dbReference type="Proteomes" id="UP000033121">
    <property type="component" value="Unassembled WGS sequence"/>
</dbReference>
<reference evidence="2 3" key="1">
    <citation type="submission" date="2015-04" db="EMBL/GenBank/DDBJ databases">
        <title>Whole genome shotgun sequence of Flavihumibacter petaseus NBRC 106054.</title>
        <authorList>
            <person name="Miyazawa S."/>
            <person name="Hosoyama A."/>
            <person name="Hashimoto M."/>
            <person name="Noguchi M."/>
            <person name="Tsuchikane K."/>
            <person name="Ohji S."/>
            <person name="Yamazoe A."/>
            <person name="Ichikawa N."/>
            <person name="Kimura A."/>
            <person name="Fujita N."/>
        </authorList>
    </citation>
    <scope>NUCLEOTIDE SEQUENCE [LARGE SCALE GENOMIC DNA]</scope>
    <source>
        <strain evidence="2 3">NBRC 106054</strain>
    </source>
</reference>
<organism evidence="2 3">
    <name type="scientific">Flavihumibacter petaseus NBRC 106054</name>
    <dbReference type="NCBI Taxonomy" id="1220578"/>
    <lineage>
        <taxon>Bacteria</taxon>
        <taxon>Pseudomonadati</taxon>
        <taxon>Bacteroidota</taxon>
        <taxon>Chitinophagia</taxon>
        <taxon>Chitinophagales</taxon>
        <taxon>Chitinophagaceae</taxon>
        <taxon>Flavihumibacter</taxon>
    </lineage>
</organism>
<keyword evidence="1" id="KW-0732">Signal</keyword>
<dbReference type="STRING" id="1220578.FPE01S_01_11040"/>
<dbReference type="OrthoDB" id="1003359at2"/>
<keyword evidence="3" id="KW-1185">Reference proteome</keyword>
<name>A0A0E9MXE4_9BACT</name>
<dbReference type="EMBL" id="BBWV01000001">
    <property type="protein sequence ID" value="GAO42091.1"/>
    <property type="molecule type" value="Genomic_DNA"/>
</dbReference>
<feature type="chain" id="PRO_5002429938" evidence="1">
    <location>
        <begin position="23"/>
        <end position="208"/>
    </location>
</feature>